<protein>
    <submittedName>
        <fullName evidence="2">Uncharacterized protein</fullName>
    </submittedName>
</protein>
<comment type="caution">
    <text evidence="2">The sequence shown here is derived from an EMBL/GenBank/DDBJ whole genome shotgun (WGS) entry which is preliminary data.</text>
</comment>
<evidence type="ECO:0000256" key="1">
    <source>
        <dbReference type="SAM" id="Phobius"/>
    </source>
</evidence>
<gene>
    <name evidence="2" type="ORF">CEXT_800971</name>
</gene>
<reference evidence="2 3" key="1">
    <citation type="submission" date="2021-06" db="EMBL/GenBank/DDBJ databases">
        <title>Caerostris extrusa draft genome.</title>
        <authorList>
            <person name="Kono N."/>
            <person name="Arakawa K."/>
        </authorList>
    </citation>
    <scope>NUCLEOTIDE SEQUENCE [LARGE SCALE GENOMIC DNA]</scope>
</reference>
<evidence type="ECO:0000313" key="2">
    <source>
        <dbReference type="EMBL" id="GIY83897.1"/>
    </source>
</evidence>
<keyword evidence="1" id="KW-0472">Membrane</keyword>
<organism evidence="2 3">
    <name type="scientific">Caerostris extrusa</name>
    <name type="common">Bark spider</name>
    <name type="synonym">Caerostris bankana</name>
    <dbReference type="NCBI Taxonomy" id="172846"/>
    <lineage>
        <taxon>Eukaryota</taxon>
        <taxon>Metazoa</taxon>
        <taxon>Ecdysozoa</taxon>
        <taxon>Arthropoda</taxon>
        <taxon>Chelicerata</taxon>
        <taxon>Arachnida</taxon>
        <taxon>Araneae</taxon>
        <taxon>Araneomorphae</taxon>
        <taxon>Entelegynae</taxon>
        <taxon>Araneoidea</taxon>
        <taxon>Araneidae</taxon>
        <taxon>Caerostris</taxon>
    </lineage>
</organism>
<dbReference type="EMBL" id="BPLR01016440">
    <property type="protein sequence ID" value="GIY83897.1"/>
    <property type="molecule type" value="Genomic_DNA"/>
</dbReference>
<dbReference type="Proteomes" id="UP001054945">
    <property type="component" value="Unassembled WGS sequence"/>
</dbReference>
<keyword evidence="3" id="KW-1185">Reference proteome</keyword>
<keyword evidence="1" id="KW-0812">Transmembrane</keyword>
<name>A0AAV4WMR9_CAEEX</name>
<sequence length="109" mass="12373">MGESGKSRFGFLNQLPRTTPLTGKLLNPPVSNGRRFLTSTVTAIQAFDAPPTRSRKTCSYFRFPDGESPDFLILSSVPFLLSVLRHFVYYYFTFFVFLSFSFKLSPPNS</sequence>
<proteinExistence type="predicted"/>
<keyword evidence="1" id="KW-1133">Transmembrane helix</keyword>
<feature type="transmembrane region" description="Helical" evidence="1">
    <location>
        <begin position="87"/>
        <end position="105"/>
    </location>
</feature>
<dbReference type="AlphaFoldDB" id="A0AAV4WMR9"/>
<accession>A0AAV4WMR9</accession>
<evidence type="ECO:0000313" key="3">
    <source>
        <dbReference type="Proteomes" id="UP001054945"/>
    </source>
</evidence>